<feature type="transmembrane region" description="Helical" evidence="5">
    <location>
        <begin position="554"/>
        <end position="574"/>
    </location>
</feature>
<organism evidence="7 8">
    <name type="scientific">Alloscardovia omnicolens</name>
    <dbReference type="NCBI Taxonomy" id="419015"/>
    <lineage>
        <taxon>Bacteria</taxon>
        <taxon>Bacillati</taxon>
        <taxon>Actinomycetota</taxon>
        <taxon>Actinomycetes</taxon>
        <taxon>Bifidobacteriales</taxon>
        <taxon>Bifidobacteriaceae</taxon>
        <taxon>Alloscardovia</taxon>
    </lineage>
</organism>
<feature type="domain" description="ABC-2 type transporter transmembrane" evidence="6">
    <location>
        <begin position="42"/>
        <end position="190"/>
    </location>
</feature>
<sequence length="781" mass="83280">MRVMRRAMMSNNNKKKPAIRRQHPIVNVFKIFIEDQRNLFRSVIGIVVAMGLVIVPSMYAWFNIAASWDPYGNTSKLRVAVANTDKGYSSDLISVPVNMGNNVESSLRKNTKLDWQFVSKKKAIDGVHSGSYYAAIVIPEDFSAHMLTFFEANSSTAKIEYYINEKSNAIAPKITEKAADTVVTQISETFAQTIASIALDVAHHVSDFSSSAQGQEYVDTVVKRLNTVAGDMDAAAVQMGSYAALIQASADLVSSSQAIISAGSSGSADVRKELNNAVKKVKNLSDAASSAGDSLSSALDSAGTSLDAVLSQLDALSSPISANVDTLSTRLTTVGSAIQSSADSYSQISSALEQVKAQVSDPITISNIDALIAQLKQASSDVTAIGSQVSAAGTNVAKAKETVGQQKKQLAEQIRAVKKTLADAKNSFNVNVKPQLSALVSDMSTVSQRAQTASNSVRAVLGSLRSEGTQARSTVKTVSDALSKTRDALTSSASSLRAIATAVENGVDETNEQLSDIAGNDLTATQFAAMLSSPVNLKRHAVFAVANYGTAMSAFYTILAIWVGSVFLVSMMKISVSDRRKARVLGLASADELYAHLPKNSGSHTAGNASLFGLGLGSEYWGRYLTFLVFSLLQSTLLAMGDLWYLKIQCDSPLLLFLVAWCASLLFSTLMYALTLALGAVGKAIAVIIMVMQIAGSGGTFPVELMPAFFQWVYPLLPFRYGMKAMHAAIAGAYGNEYWVALGQFMLFMIPALLIGLIVARPLVKSDVLMEQLAKTGVYGE</sequence>
<comment type="subcellular location">
    <subcellularLocation>
        <location evidence="1">Membrane</location>
        <topology evidence="1">Multi-pass membrane protein</topology>
    </subcellularLocation>
</comment>
<protein>
    <submittedName>
        <fullName evidence="7">YhgE/Pip domain-containing protein</fullName>
    </submittedName>
</protein>
<comment type="caution">
    <text evidence="7">The sequence shown here is derived from an EMBL/GenBank/DDBJ whole genome shotgun (WGS) entry which is preliminary data.</text>
</comment>
<dbReference type="PANTHER" id="PTHR43077">
    <property type="entry name" value="TRANSPORT PERMEASE YVFS-RELATED"/>
    <property type="match status" value="1"/>
</dbReference>
<keyword evidence="2 5" id="KW-0812">Transmembrane</keyword>
<evidence type="ECO:0000256" key="3">
    <source>
        <dbReference type="ARBA" id="ARBA00022989"/>
    </source>
</evidence>
<evidence type="ECO:0000256" key="4">
    <source>
        <dbReference type="ARBA" id="ARBA00023136"/>
    </source>
</evidence>
<dbReference type="InterPro" id="IPR013525">
    <property type="entry name" value="ABC2_TM"/>
</dbReference>
<dbReference type="NCBIfam" id="TIGR03061">
    <property type="entry name" value="pip_yhgE_Nterm"/>
    <property type="match status" value="1"/>
</dbReference>
<feature type="transmembrane region" description="Helical" evidence="5">
    <location>
        <begin position="686"/>
        <end position="714"/>
    </location>
</feature>
<dbReference type="EMBL" id="PKGU01000003">
    <property type="protein sequence ID" value="PKZ14818.1"/>
    <property type="molecule type" value="Genomic_DNA"/>
</dbReference>
<dbReference type="GO" id="GO:0140359">
    <property type="term" value="F:ABC-type transporter activity"/>
    <property type="evidence" value="ECO:0007669"/>
    <property type="project" value="InterPro"/>
</dbReference>
<feature type="transmembrane region" description="Helical" evidence="5">
    <location>
        <begin position="39"/>
        <end position="62"/>
    </location>
</feature>
<evidence type="ECO:0000313" key="7">
    <source>
        <dbReference type="EMBL" id="PKZ14818.1"/>
    </source>
</evidence>
<dbReference type="InterPro" id="IPR017500">
    <property type="entry name" value="Phage_infect_YhgE_N"/>
</dbReference>
<feature type="transmembrane region" description="Helical" evidence="5">
    <location>
        <begin position="652"/>
        <end position="674"/>
    </location>
</feature>
<dbReference type="GO" id="GO:0016020">
    <property type="term" value="C:membrane"/>
    <property type="evidence" value="ECO:0007669"/>
    <property type="project" value="UniProtKB-SubCell"/>
</dbReference>
<dbReference type="Proteomes" id="UP000242263">
    <property type="component" value="Unassembled WGS sequence"/>
</dbReference>
<dbReference type="PANTHER" id="PTHR43077:SF10">
    <property type="entry name" value="TRANSPORT PERMEASE PROTEIN"/>
    <property type="match status" value="1"/>
</dbReference>
<gene>
    <name evidence="7" type="ORF">CYJ32_04680</name>
</gene>
<dbReference type="AlphaFoldDB" id="A0A2I1M3Y1"/>
<evidence type="ECO:0000256" key="5">
    <source>
        <dbReference type="SAM" id="Phobius"/>
    </source>
</evidence>
<dbReference type="Gene3D" id="1.10.287.1490">
    <property type="match status" value="1"/>
</dbReference>
<proteinExistence type="predicted"/>
<feature type="transmembrane region" description="Helical" evidence="5">
    <location>
        <begin position="624"/>
        <end position="646"/>
    </location>
</feature>
<evidence type="ECO:0000313" key="8">
    <source>
        <dbReference type="Proteomes" id="UP000242263"/>
    </source>
</evidence>
<keyword evidence="3 5" id="KW-1133">Transmembrane helix</keyword>
<evidence type="ECO:0000259" key="6">
    <source>
        <dbReference type="Pfam" id="PF12698"/>
    </source>
</evidence>
<keyword evidence="4 5" id="KW-0472">Membrane</keyword>
<reference evidence="7 8" key="1">
    <citation type="submission" date="2017-12" db="EMBL/GenBank/DDBJ databases">
        <title>Phylogenetic diversity of female urinary microbiome.</title>
        <authorList>
            <person name="Thomas-White K."/>
            <person name="Wolfe A.J."/>
        </authorList>
    </citation>
    <scope>NUCLEOTIDE SEQUENCE [LARGE SCALE GENOMIC DNA]</scope>
    <source>
        <strain evidence="7 8">UMB0064</strain>
    </source>
</reference>
<feature type="transmembrane region" description="Helical" evidence="5">
    <location>
        <begin position="738"/>
        <end position="760"/>
    </location>
</feature>
<evidence type="ECO:0000256" key="1">
    <source>
        <dbReference type="ARBA" id="ARBA00004141"/>
    </source>
</evidence>
<accession>A0A2I1M3Y1</accession>
<evidence type="ECO:0000256" key="2">
    <source>
        <dbReference type="ARBA" id="ARBA00022692"/>
    </source>
</evidence>
<name>A0A2I1M3Y1_9BIFI</name>
<dbReference type="InterPro" id="IPR051328">
    <property type="entry name" value="T7SS_ABC-Transporter"/>
</dbReference>
<feature type="domain" description="ABC-2 type transporter transmembrane" evidence="6">
    <location>
        <begin position="621"/>
        <end position="757"/>
    </location>
</feature>
<dbReference type="Pfam" id="PF12698">
    <property type="entry name" value="ABC2_membrane_3"/>
    <property type="match status" value="2"/>
</dbReference>
<dbReference type="Gene3D" id="3.40.1710.10">
    <property type="entry name" value="abc type-2 transporter like domain"/>
    <property type="match status" value="1"/>
</dbReference>